<dbReference type="InterPro" id="IPR003651">
    <property type="entry name" value="Endonuclease3_FeS-loop_motif"/>
</dbReference>
<comment type="function">
    <text evidence="3">Adenine glycosylase active on G-A mispairs. MutY also corrects error-prone DNA synthesis past GO lesions which are due to the oxidatively damaged form of guanine: 7,8-dihydro-8-oxoguanine (8-oxo-dGTP).</text>
</comment>
<name>A0ABS8NC67_9BACT</name>
<dbReference type="InterPro" id="IPR000445">
    <property type="entry name" value="HhH_motif"/>
</dbReference>
<dbReference type="Pfam" id="PF14815">
    <property type="entry name" value="NUDIX_4"/>
    <property type="match status" value="1"/>
</dbReference>
<evidence type="ECO:0000259" key="15">
    <source>
        <dbReference type="SMART" id="SM00478"/>
    </source>
</evidence>
<evidence type="ECO:0000256" key="1">
    <source>
        <dbReference type="ARBA" id="ARBA00000843"/>
    </source>
</evidence>
<proteinExistence type="inferred from homology"/>
<dbReference type="EMBL" id="JAJKFW010000004">
    <property type="protein sequence ID" value="MCC9641146.1"/>
    <property type="molecule type" value="Genomic_DNA"/>
</dbReference>
<dbReference type="InterPro" id="IPR015797">
    <property type="entry name" value="NUDIX_hydrolase-like_dom_sf"/>
</dbReference>
<sequence length="368" mass="40746">MKWFAANARDLPWRRDHSAYRVWVSEIMCQQTQVATVLPYFERFLEAYPTIANLAAADEAELMRMWEGLGYYRRARSLHAAAQKIVAEHDGNFPTSFDDVLALPGIGRYTAGAILSISRNEAFPILEGNTQRVFSRWIGLNVPPTERESQARLWEFSELMLPRRSADDRTRGPAGFNQAAMELGALVCSPRNPKCDECPVASLCHANLFGLQDEIPGKISKVQYESRTEIAAVFRVDDKVLVRTLPKGVRFAGMVDFPREGPPVASDLAGMESWLAVQLGVEVQLGMKLKTIKHAVTRYRMTLQVHAAHLGVGQMDAGEAAASTVASSIALPEGWQWATLDELEAMPMSVTGRKIVGLLKDAQPSLFG</sequence>
<dbReference type="PROSITE" id="PS00764">
    <property type="entry name" value="ENDONUCLEASE_III_1"/>
    <property type="match status" value="1"/>
</dbReference>
<keyword evidence="8" id="KW-0479">Metal-binding</keyword>
<evidence type="ECO:0000313" key="17">
    <source>
        <dbReference type="Proteomes" id="UP001430306"/>
    </source>
</evidence>
<dbReference type="InterPro" id="IPR029119">
    <property type="entry name" value="MutY_C"/>
</dbReference>
<keyword evidence="9" id="KW-0227">DNA damage</keyword>
<dbReference type="PANTHER" id="PTHR42944">
    <property type="entry name" value="ADENINE DNA GLYCOSYLASE"/>
    <property type="match status" value="1"/>
</dbReference>
<evidence type="ECO:0000256" key="5">
    <source>
        <dbReference type="ARBA" id="ARBA00012045"/>
    </source>
</evidence>
<evidence type="ECO:0000256" key="6">
    <source>
        <dbReference type="ARBA" id="ARBA00022023"/>
    </source>
</evidence>
<comment type="caution">
    <text evidence="16">The sequence shown here is derived from an EMBL/GenBank/DDBJ whole genome shotgun (WGS) entry which is preliminary data.</text>
</comment>
<evidence type="ECO:0000256" key="13">
    <source>
        <dbReference type="ARBA" id="ARBA00023204"/>
    </source>
</evidence>
<dbReference type="Gene3D" id="1.10.1670.10">
    <property type="entry name" value="Helix-hairpin-Helix base-excision DNA repair enzymes (C-terminal)"/>
    <property type="match status" value="1"/>
</dbReference>
<dbReference type="SMART" id="SM00525">
    <property type="entry name" value="FES"/>
    <property type="match status" value="1"/>
</dbReference>
<evidence type="ECO:0000256" key="7">
    <source>
        <dbReference type="ARBA" id="ARBA00022485"/>
    </source>
</evidence>
<keyword evidence="14" id="KW-0326">Glycosidase</keyword>
<evidence type="ECO:0000256" key="14">
    <source>
        <dbReference type="ARBA" id="ARBA00023295"/>
    </source>
</evidence>
<dbReference type="Proteomes" id="UP001430306">
    <property type="component" value="Unassembled WGS sequence"/>
</dbReference>
<keyword evidence="7" id="KW-0004">4Fe-4S</keyword>
<dbReference type="Gene3D" id="3.90.79.10">
    <property type="entry name" value="Nucleoside Triphosphate Pyrophosphohydrolase"/>
    <property type="match status" value="1"/>
</dbReference>
<dbReference type="InterPro" id="IPR003265">
    <property type="entry name" value="HhH-GPD_domain"/>
</dbReference>
<dbReference type="CDD" id="cd00056">
    <property type="entry name" value="ENDO3c"/>
    <property type="match status" value="1"/>
</dbReference>
<comment type="cofactor">
    <cofactor evidence="2">
        <name>[4Fe-4S] cluster</name>
        <dbReference type="ChEBI" id="CHEBI:49883"/>
    </cofactor>
</comment>
<dbReference type="InterPro" id="IPR004035">
    <property type="entry name" value="Endouclease-III_FeS-bd_BS"/>
</dbReference>
<dbReference type="SMART" id="SM00478">
    <property type="entry name" value="ENDO3c"/>
    <property type="match status" value="1"/>
</dbReference>
<organism evidence="16 17">
    <name type="scientific">Rhodopirellula halodulae</name>
    <dbReference type="NCBI Taxonomy" id="2894198"/>
    <lineage>
        <taxon>Bacteria</taxon>
        <taxon>Pseudomonadati</taxon>
        <taxon>Planctomycetota</taxon>
        <taxon>Planctomycetia</taxon>
        <taxon>Pirellulales</taxon>
        <taxon>Pirellulaceae</taxon>
        <taxon>Rhodopirellula</taxon>
    </lineage>
</organism>
<evidence type="ECO:0000256" key="2">
    <source>
        <dbReference type="ARBA" id="ARBA00001966"/>
    </source>
</evidence>
<evidence type="ECO:0000313" key="16">
    <source>
        <dbReference type="EMBL" id="MCC9641146.1"/>
    </source>
</evidence>
<keyword evidence="13" id="KW-0234">DNA repair</keyword>
<evidence type="ECO:0000256" key="3">
    <source>
        <dbReference type="ARBA" id="ARBA00002933"/>
    </source>
</evidence>
<keyword evidence="11" id="KW-0408">Iron</keyword>
<dbReference type="Pfam" id="PF00633">
    <property type="entry name" value="HHH"/>
    <property type="match status" value="1"/>
</dbReference>
<dbReference type="PANTHER" id="PTHR42944:SF1">
    <property type="entry name" value="ADENINE DNA GLYCOSYLASE"/>
    <property type="match status" value="1"/>
</dbReference>
<evidence type="ECO:0000256" key="4">
    <source>
        <dbReference type="ARBA" id="ARBA00008343"/>
    </source>
</evidence>
<reference evidence="16" key="1">
    <citation type="submission" date="2021-11" db="EMBL/GenBank/DDBJ databases">
        <title>Genome sequence.</title>
        <authorList>
            <person name="Sun Q."/>
        </authorList>
    </citation>
    <scope>NUCLEOTIDE SEQUENCE</scope>
    <source>
        <strain evidence="16">JC740</strain>
    </source>
</reference>
<comment type="similarity">
    <text evidence="4">Belongs to the Nth/MutY family.</text>
</comment>
<dbReference type="Pfam" id="PF00730">
    <property type="entry name" value="HhH-GPD"/>
    <property type="match status" value="1"/>
</dbReference>
<accession>A0ABS8NC67</accession>
<gene>
    <name evidence="16" type="ORF">LOC71_02595</name>
</gene>
<keyword evidence="12" id="KW-0411">Iron-sulfur</keyword>
<dbReference type="InterPro" id="IPR044298">
    <property type="entry name" value="MIG/MutY"/>
</dbReference>
<evidence type="ECO:0000256" key="8">
    <source>
        <dbReference type="ARBA" id="ARBA00022723"/>
    </source>
</evidence>
<protein>
    <recommendedName>
        <fullName evidence="6">Adenine DNA glycosylase</fullName>
        <ecNumber evidence="5">3.2.2.31</ecNumber>
    </recommendedName>
</protein>
<dbReference type="InterPro" id="IPR023170">
    <property type="entry name" value="HhH_base_excis_C"/>
</dbReference>
<keyword evidence="17" id="KW-1185">Reference proteome</keyword>
<dbReference type="EC" id="3.2.2.31" evidence="5"/>
<dbReference type="InterPro" id="IPR011257">
    <property type="entry name" value="DNA_glycosylase"/>
</dbReference>
<dbReference type="SUPFAM" id="SSF48150">
    <property type="entry name" value="DNA-glycosylase"/>
    <property type="match status" value="1"/>
</dbReference>
<evidence type="ECO:0000256" key="12">
    <source>
        <dbReference type="ARBA" id="ARBA00023014"/>
    </source>
</evidence>
<evidence type="ECO:0000256" key="9">
    <source>
        <dbReference type="ARBA" id="ARBA00022763"/>
    </source>
</evidence>
<dbReference type="Pfam" id="PF10576">
    <property type="entry name" value="EndIII_4Fe-2S"/>
    <property type="match status" value="1"/>
</dbReference>
<feature type="domain" description="HhH-GPD" evidence="15">
    <location>
        <begin position="28"/>
        <end position="186"/>
    </location>
</feature>
<evidence type="ECO:0000256" key="11">
    <source>
        <dbReference type="ARBA" id="ARBA00023004"/>
    </source>
</evidence>
<comment type="catalytic activity">
    <reaction evidence="1">
        <text>Hydrolyzes free adenine bases from 7,8-dihydro-8-oxoguanine:adenine mismatched double-stranded DNA, leaving an apurinic site.</text>
        <dbReference type="EC" id="3.2.2.31"/>
    </reaction>
</comment>
<evidence type="ECO:0000256" key="10">
    <source>
        <dbReference type="ARBA" id="ARBA00022801"/>
    </source>
</evidence>
<dbReference type="SUPFAM" id="SSF55811">
    <property type="entry name" value="Nudix"/>
    <property type="match status" value="1"/>
</dbReference>
<dbReference type="Gene3D" id="1.10.340.30">
    <property type="entry name" value="Hypothetical protein, domain 2"/>
    <property type="match status" value="1"/>
</dbReference>
<keyword evidence="10" id="KW-0378">Hydrolase</keyword>